<feature type="non-terminal residue" evidence="1">
    <location>
        <position position="1"/>
    </location>
</feature>
<dbReference type="AlphaFoldDB" id="W1Y892"/>
<comment type="caution">
    <text evidence="1">The sequence shown here is derived from an EMBL/GenBank/DDBJ whole genome shotgun (WGS) entry which is preliminary data.</text>
</comment>
<accession>W1Y892</accession>
<sequence>APTTAAFILAMPAYKMLQMAPIMTPEELDEMLGD</sequence>
<dbReference type="EMBL" id="AZMM01008431">
    <property type="protein sequence ID" value="ETJ37349.1"/>
    <property type="molecule type" value="Genomic_DNA"/>
</dbReference>
<gene>
    <name evidence="1" type="ORF">Q604_UNBC08431G0002</name>
</gene>
<evidence type="ECO:0000313" key="1">
    <source>
        <dbReference type="EMBL" id="ETJ37349.1"/>
    </source>
</evidence>
<reference evidence="1" key="1">
    <citation type="submission" date="2013-12" db="EMBL/GenBank/DDBJ databases">
        <title>A Varibaculum cambriense genome reconstructed from a premature infant gut community with otherwise low bacterial novelty that shifts toward anaerobic metabolism during the third week of life.</title>
        <authorList>
            <person name="Brown C.T."/>
            <person name="Sharon I."/>
            <person name="Thomas B.C."/>
            <person name="Castelle C.J."/>
            <person name="Morowitz M.J."/>
            <person name="Banfield J.F."/>
        </authorList>
    </citation>
    <scope>NUCLEOTIDE SEQUENCE</scope>
</reference>
<proteinExistence type="predicted"/>
<name>W1Y892_9ZZZZ</name>
<organism evidence="1">
    <name type="scientific">human gut metagenome</name>
    <dbReference type="NCBI Taxonomy" id="408170"/>
    <lineage>
        <taxon>unclassified sequences</taxon>
        <taxon>metagenomes</taxon>
        <taxon>organismal metagenomes</taxon>
    </lineage>
</organism>
<protein>
    <submittedName>
        <fullName evidence="1">Thermostable beta-glucosidase B</fullName>
    </submittedName>
</protein>